<dbReference type="EMBL" id="BMER01000001">
    <property type="protein sequence ID" value="GGG77128.1"/>
    <property type="molecule type" value="Genomic_DNA"/>
</dbReference>
<evidence type="ECO:0000256" key="4">
    <source>
        <dbReference type="PIRSR" id="PIRSR610905-2"/>
    </source>
</evidence>
<evidence type="ECO:0000313" key="7">
    <source>
        <dbReference type="Proteomes" id="UP000660862"/>
    </source>
</evidence>
<dbReference type="PANTHER" id="PTHR36845">
    <property type="entry name" value="HYDROLASE, PUTATIVE (AFU_ORTHOLOGUE AFUA_7G05090)-RELATED"/>
    <property type="match status" value="1"/>
</dbReference>
<dbReference type="PROSITE" id="PS51257">
    <property type="entry name" value="PROKAR_LIPOPROTEIN"/>
    <property type="match status" value="1"/>
</dbReference>
<evidence type="ECO:0000256" key="5">
    <source>
        <dbReference type="SAM" id="SignalP"/>
    </source>
</evidence>
<gene>
    <name evidence="6" type="ORF">GCM10007415_06260</name>
</gene>
<reference evidence="6" key="2">
    <citation type="submission" date="2020-09" db="EMBL/GenBank/DDBJ databases">
        <authorList>
            <person name="Sun Q."/>
            <person name="Zhou Y."/>
        </authorList>
    </citation>
    <scope>NUCLEOTIDE SEQUENCE</scope>
    <source>
        <strain evidence="6">CGMCC 1.12195</strain>
    </source>
</reference>
<feature type="binding site" evidence="4">
    <location>
        <position position="382"/>
    </location>
    <ligand>
        <name>substrate</name>
    </ligand>
</feature>
<dbReference type="GO" id="GO:0000272">
    <property type="term" value="P:polysaccharide catabolic process"/>
    <property type="evidence" value="ECO:0007669"/>
    <property type="project" value="TreeGrafter"/>
</dbReference>
<dbReference type="PANTHER" id="PTHR36845:SF1">
    <property type="entry name" value="HYDROLASE, PUTATIVE (AFU_ORTHOLOGUE AFUA_7G05090)-RELATED"/>
    <property type="match status" value="1"/>
</dbReference>
<dbReference type="Proteomes" id="UP000660862">
    <property type="component" value="Unassembled WGS sequence"/>
</dbReference>
<dbReference type="AlphaFoldDB" id="A0A917HFP9"/>
<proteinExistence type="inferred from homology"/>
<evidence type="ECO:0000256" key="2">
    <source>
        <dbReference type="ARBA" id="ARBA00038358"/>
    </source>
</evidence>
<feature type="binding site" evidence="4">
    <location>
        <position position="182"/>
    </location>
    <ligand>
        <name>substrate</name>
    </ligand>
</feature>
<feature type="active site" description="Nucleophile" evidence="3">
    <location>
        <position position="125"/>
    </location>
</feature>
<feature type="chain" id="PRO_5038123219" evidence="5">
    <location>
        <begin position="24"/>
        <end position="423"/>
    </location>
</feature>
<dbReference type="InterPro" id="IPR012341">
    <property type="entry name" value="6hp_glycosidase-like_sf"/>
</dbReference>
<accession>A0A917HFP9</accession>
<dbReference type="InterPro" id="IPR010905">
    <property type="entry name" value="Glyco_hydro_88"/>
</dbReference>
<reference evidence="6" key="1">
    <citation type="journal article" date="2014" name="Int. J. Syst. Evol. Microbiol.">
        <title>Complete genome sequence of Corynebacterium casei LMG S-19264T (=DSM 44701T), isolated from a smear-ripened cheese.</title>
        <authorList>
            <consortium name="US DOE Joint Genome Institute (JGI-PGF)"/>
            <person name="Walter F."/>
            <person name="Albersmeier A."/>
            <person name="Kalinowski J."/>
            <person name="Ruckert C."/>
        </authorList>
    </citation>
    <scope>NUCLEOTIDE SEQUENCE</scope>
    <source>
        <strain evidence="6">CGMCC 1.12195</strain>
    </source>
</reference>
<dbReference type="InterPro" id="IPR008928">
    <property type="entry name" value="6-hairpin_glycosidase_sf"/>
</dbReference>
<comment type="similarity">
    <text evidence="2">Belongs to the glycosyl hydrolase 88 family.</text>
</comment>
<dbReference type="SUPFAM" id="SSF48208">
    <property type="entry name" value="Six-hairpin glycosidases"/>
    <property type="match status" value="1"/>
</dbReference>
<feature type="binding site" evidence="4">
    <location>
        <position position="254"/>
    </location>
    <ligand>
        <name>substrate</name>
    </ligand>
</feature>
<comment type="caution">
    <text evidence="6">The sequence shown here is derived from an EMBL/GenBank/DDBJ whole genome shotgun (WGS) entry which is preliminary data.</text>
</comment>
<dbReference type="Gene3D" id="1.50.10.10">
    <property type="match status" value="1"/>
</dbReference>
<keyword evidence="1 6" id="KW-0378">Hydrolase</keyword>
<evidence type="ECO:0000256" key="1">
    <source>
        <dbReference type="ARBA" id="ARBA00022801"/>
    </source>
</evidence>
<feature type="binding site" evidence="4">
    <location>
        <position position="242"/>
    </location>
    <ligand>
        <name>substrate</name>
    </ligand>
</feature>
<protein>
    <submittedName>
        <fullName evidence="6">Glucuronyl hydrolase</fullName>
    </submittedName>
</protein>
<organism evidence="6 7">
    <name type="scientific">Parapedobacter pyrenivorans</name>
    <dbReference type="NCBI Taxonomy" id="1305674"/>
    <lineage>
        <taxon>Bacteria</taxon>
        <taxon>Pseudomonadati</taxon>
        <taxon>Bacteroidota</taxon>
        <taxon>Sphingobacteriia</taxon>
        <taxon>Sphingobacteriales</taxon>
        <taxon>Sphingobacteriaceae</taxon>
        <taxon>Parapedobacter</taxon>
    </lineage>
</organism>
<keyword evidence="5" id="KW-0732">Signal</keyword>
<evidence type="ECO:0000313" key="6">
    <source>
        <dbReference type="EMBL" id="GGG77128.1"/>
    </source>
</evidence>
<feature type="signal peptide" evidence="5">
    <location>
        <begin position="1"/>
        <end position="23"/>
    </location>
</feature>
<feature type="binding site" evidence="4">
    <location>
        <position position="125"/>
    </location>
    <ligand>
        <name>substrate</name>
    </ligand>
</feature>
<sequence>MIMIFFRKRFVFVLAGVMTTVLACQNQSAPQQEKLQLSAEFINRQLDDAISQVRVLADSVPTDQMPRTFQADTSVFSNTGWWTSGFYPGLLLYLYEYSEDEQLLQLAKAKLEILEKEKYNKGTHDLGFMLYCSFGNALRLTGDTAAYKDILLTGAESLISRYSPTVKAIRSWEGWTYPVIIDNMMNLEFLTQASKLGGDPKYRDIAVIHANTTIVNHYRSDYSSYHVIDYNPVDGSIVGKKTAQGAFDESAWARGQAWGLYGYVMMYRETGDKTYLDFAKHIASFILNHPNLPEDFVPYWDFDAPDLPAGSPYAHAYKTYRDASTASILASALIELSTHTEDDDGATYLATAERILQSLSSSAYKAEIGSNGGFILRHSVGSIPHGSEIDVPLTYADYYYIEALMRYRRLLEGKLLFEDVAGR</sequence>
<dbReference type="InterPro" id="IPR052369">
    <property type="entry name" value="UG_Glycosaminoglycan_Hydrolase"/>
</dbReference>
<feature type="binding site" evidence="4">
    <location>
        <position position="258"/>
    </location>
    <ligand>
        <name>substrate</name>
    </ligand>
</feature>
<keyword evidence="7" id="KW-1185">Reference proteome</keyword>
<dbReference type="Pfam" id="PF07470">
    <property type="entry name" value="Glyco_hydro_88"/>
    <property type="match status" value="1"/>
</dbReference>
<feature type="active site" description="Proton donor" evidence="3">
    <location>
        <position position="182"/>
    </location>
</feature>
<evidence type="ECO:0000256" key="3">
    <source>
        <dbReference type="PIRSR" id="PIRSR610905-1"/>
    </source>
</evidence>
<name>A0A917HFP9_9SPHI</name>
<dbReference type="GO" id="GO:0052757">
    <property type="term" value="F:chondroitin hydrolase activity"/>
    <property type="evidence" value="ECO:0007669"/>
    <property type="project" value="TreeGrafter"/>
</dbReference>